<evidence type="ECO:0000256" key="10">
    <source>
        <dbReference type="ARBA" id="ARBA00023180"/>
    </source>
</evidence>
<evidence type="ECO:0000256" key="1">
    <source>
        <dbReference type="ARBA" id="ARBA00004251"/>
    </source>
</evidence>
<dbReference type="FunFam" id="2.60.40.10:FF:000667">
    <property type="entry name" value="V-set and transmembrane domain containing 4"/>
    <property type="match status" value="1"/>
</dbReference>
<feature type="region of interest" description="Disordered" evidence="14">
    <location>
        <begin position="1"/>
        <end position="29"/>
    </location>
</feature>
<keyword evidence="3" id="KW-1003">Cell membrane</keyword>
<evidence type="ECO:0000256" key="13">
    <source>
        <dbReference type="ARBA" id="ARBA00071759"/>
    </source>
</evidence>
<dbReference type="AlphaFoldDB" id="A0A2K6U9L6"/>
<dbReference type="GO" id="GO:0005886">
    <property type="term" value="C:plasma membrane"/>
    <property type="evidence" value="ECO:0007669"/>
    <property type="project" value="UniProtKB-SubCell"/>
</dbReference>
<evidence type="ECO:0000256" key="4">
    <source>
        <dbReference type="ARBA" id="ARBA00022525"/>
    </source>
</evidence>
<keyword evidence="6" id="KW-0732">Signal</keyword>
<dbReference type="InterPro" id="IPR013783">
    <property type="entry name" value="Ig-like_fold"/>
</dbReference>
<dbReference type="InterPro" id="IPR007110">
    <property type="entry name" value="Ig-like_dom"/>
</dbReference>
<dbReference type="SUPFAM" id="SSF48726">
    <property type="entry name" value="Immunoglobulin"/>
    <property type="match status" value="1"/>
</dbReference>
<dbReference type="Ensembl" id="ENSSBOT00000045469.1">
    <property type="protein sequence ID" value="ENSSBOP00000028589.1"/>
    <property type="gene ID" value="ENSSBOG00000030672.1"/>
</dbReference>
<evidence type="ECO:0000256" key="14">
    <source>
        <dbReference type="SAM" id="MobiDB-lite"/>
    </source>
</evidence>
<dbReference type="PANTHER" id="PTHR12207">
    <property type="entry name" value="V-SET AND TRANSMEMBRANE DOMAIN-CONTAINING PROTEIN"/>
    <property type="match status" value="1"/>
</dbReference>
<accession>A0A2K6U9L6</accession>
<evidence type="ECO:0000256" key="7">
    <source>
        <dbReference type="ARBA" id="ARBA00022989"/>
    </source>
</evidence>
<gene>
    <name evidence="17" type="primary">VSTM4</name>
</gene>
<keyword evidence="11" id="KW-0393">Immunoglobulin domain</keyword>
<dbReference type="Pfam" id="PF07686">
    <property type="entry name" value="V-set"/>
    <property type="match status" value="1"/>
</dbReference>
<evidence type="ECO:0000259" key="16">
    <source>
        <dbReference type="PROSITE" id="PS50835"/>
    </source>
</evidence>
<evidence type="ECO:0000256" key="6">
    <source>
        <dbReference type="ARBA" id="ARBA00022729"/>
    </source>
</evidence>
<dbReference type="KEGG" id="sbq:101030213"/>
<evidence type="ECO:0000313" key="18">
    <source>
        <dbReference type="Proteomes" id="UP000233220"/>
    </source>
</evidence>
<evidence type="ECO:0000313" key="17">
    <source>
        <dbReference type="Ensembl" id="ENSSBOP00000028589.1"/>
    </source>
</evidence>
<dbReference type="InterPro" id="IPR051102">
    <property type="entry name" value="IgSF_V-set/TM_domain"/>
</dbReference>
<organism evidence="17 18">
    <name type="scientific">Saimiri boliviensis boliviensis</name>
    <name type="common">Bolivian squirrel monkey</name>
    <dbReference type="NCBI Taxonomy" id="39432"/>
    <lineage>
        <taxon>Eukaryota</taxon>
        <taxon>Metazoa</taxon>
        <taxon>Chordata</taxon>
        <taxon>Craniata</taxon>
        <taxon>Vertebrata</taxon>
        <taxon>Euteleostomi</taxon>
        <taxon>Mammalia</taxon>
        <taxon>Eutheria</taxon>
        <taxon>Euarchontoglires</taxon>
        <taxon>Primates</taxon>
        <taxon>Haplorrhini</taxon>
        <taxon>Platyrrhini</taxon>
        <taxon>Cebidae</taxon>
        <taxon>Saimiriinae</taxon>
        <taxon>Saimiri</taxon>
    </lineage>
</organism>
<dbReference type="PROSITE" id="PS50835">
    <property type="entry name" value="IG_LIKE"/>
    <property type="match status" value="1"/>
</dbReference>
<evidence type="ECO:0000256" key="15">
    <source>
        <dbReference type="SAM" id="Phobius"/>
    </source>
</evidence>
<feature type="domain" description="Ig-like" evidence="16">
    <location>
        <begin position="216"/>
        <end position="357"/>
    </location>
</feature>
<dbReference type="Gene3D" id="2.60.40.10">
    <property type="entry name" value="Immunoglobulins"/>
    <property type="match status" value="1"/>
</dbReference>
<protein>
    <recommendedName>
        <fullName evidence="13">V-set and transmembrane domain-containing protein 4</fullName>
    </recommendedName>
</protein>
<feature type="transmembrane region" description="Helical" evidence="15">
    <location>
        <begin position="379"/>
        <end position="403"/>
    </location>
</feature>
<evidence type="ECO:0000256" key="11">
    <source>
        <dbReference type="ARBA" id="ARBA00023319"/>
    </source>
</evidence>
<reference evidence="17" key="2">
    <citation type="submission" date="2025-09" db="UniProtKB">
        <authorList>
            <consortium name="Ensembl"/>
        </authorList>
    </citation>
    <scope>IDENTIFICATION</scope>
</reference>
<keyword evidence="5 15" id="KW-0812">Transmembrane</keyword>
<keyword evidence="8 15" id="KW-0472">Membrane</keyword>
<comment type="function">
    <text evidence="12">Peptide Lv enhances L-type voltage-gated calcium channel (L-VGCC) currents in retinal photoreceptors.</text>
</comment>
<keyword evidence="18" id="KW-1185">Reference proteome</keyword>
<keyword evidence="7 15" id="KW-1133">Transmembrane helix</keyword>
<evidence type="ECO:0000256" key="5">
    <source>
        <dbReference type="ARBA" id="ARBA00022692"/>
    </source>
</evidence>
<keyword evidence="10" id="KW-0325">Glycoprotein</keyword>
<evidence type="ECO:0000256" key="2">
    <source>
        <dbReference type="ARBA" id="ARBA00004613"/>
    </source>
</evidence>
<dbReference type="SMART" id="SM00409">
    <property type="entry name" value="IG"/>
    <property type="match status" value="1"/>
</dbReference>
<evidence type="ECO:0000256" key="3">
    <source>
        <dbReference type="ARBA" id="ARBA00022475"/>
    </source>
</evidence>
<dbReference type="Proteomes" id="UP000233220">
    <property type="component" value="Unplaced"/>
</dbReference>
<keyword evidence="9" id="KW-1015">Disulfide bond</keyword>
<evidence type="ECO:0000256" key="12">
    <source>
        <dbReference type="ARBA" id="ARBA00059484"/>
    </source>
</evidence>
<sequence>MGLVKVTPKKLERTDRAATPTPGSSEQQPFHSLWRVTLKTSQERLDLPGPGGGERGLARGPVEELSLGFYCSRLQVAEEFSLFVPQSPVRCPRVTVAVLAVINSYHTAKLSDLVGSVTISYNHATYLLVLKVAALLASTEELLGAGWGWTSVLEVSCRIFAALCPPSPWQLLEPGQPAGYYVCEVQDAQCVEAFPGFWTAGCPQRDLGLSSSSLLPFFSAEVCAALNVTVSPGPVVDYLEGENATLLCHVSQKRRKDSLLAVRWFFARSSNSQEVLMVKMTKLRVVQYYGNFSRSANRQRLRLLEEQRGVLYRLSVLTLQPSDQGNYVCKVQEISKHRNKWTAWSNGSSATEMRVISLKASEESSFEKKKETWAFFEDLYVYAVLVCCVGILSILLFMLVIVWQSVFNKRKSRVRHYLVKCPQNSSGETVTSVTSLAPLQPKKGKRQKEKPDVPPAVPAKAPIAPTFHKPKLLKPQRKVTLPKIAEENLTYAELELIKPHQAAKGAPTSTVYAQILFEENKL</sequence>
<dbReference type="InterPro" id="IPR013106">
    <property type="entry name" value="Ig_V-set"/>
</dbReference>
<evidence type="ECO:0000256" key="8">
    <source>
        <dbReference type="ARBA" id="ARBA00023136"/>
    </source>
</evidence>
<dbReference type="PANTHER" id="PTHR12207:SF8">
    <property type="entry name" value="V-SET AND TRANSMEMBRANE DOMAIN-CONTAINING PROTEIN 4"/>
    <property type="match status" value="1"/>
</dbReference>
<dbReference type="GO" id="GO:0005576">
    <property type="term" value="C:extracellular region"/>
    <property type="evidence" value="ECO:0007669"/>
    <property type="project" value="UniProtKB-SubCell"/>
</dbReference>
<dbReference type="InterPro" id="IPR036179">
    <property type="entry name" value="Ig-like_dom_sf"/>
</dbReference>
<dbReference type="GeneTree" id="ENSGT00390000008566"/>
<dbReference type="InterPro" id="IPR003599">
    <property type="entry name" value="Ig_sub"/>
</dbReference>
<keyword evidence="4" id="KW-0964">Secreted</keyword>
<name>A0A2K6U9L6_SAIBB</name>
<comment type="subcellular location">
    <subcellularLocation>
        <location evidence="1">Cell membrane</location>
        <topology evidence="1">Single-pass type I membrane protein</topology>
    </subcellularLocation>
    <subcellularLocation>
        <location evidence="2">Secreted</location>
    </subcellularLocation>
</comment>
<evidence type="ECO:0000256" key="9">
    <source>
        <dbReference type="ARBA" id="ARBA00023157"/>
    </source>
</evidence>
<proteinExistence type="predicted"/>
<reference evidence="17" key="1">
    <citation type="submission" date="2025-08" db="UniProtKB">
        <authorList>
            <consortium name="Ensembl"/>
        </authorList>
    </citation>
    <scope>IDENTIFICATION</scope>
</reference>